<evidence type="ECO:0000313" key="1">
    <source>
        <dbReference type="EMBL" id="KAK0482849.1"/>
    </source>
</evidence>
<comment type="caution">
    <text evidence="1">The sequence shown here is derived from an EMBL/GenBank/DDBJ whole genome shotgun (WGS) entry which is preliminary data.</text>
</comment>
<dbReference type="Proteomes" id="UP001175228">
    <property type="component" value="Unassembled WGS sequence"/>
</dbReference>
<gene>
    <name evidence="1" type="ORF">EDD18DRAFT_1112484</name>
</gene>
<protein>
    <submittedName>
        <fullName evidence="1">Uncharacterized protein</fullName>
    </submittedName>
</protein>
<reference evidence="1" key="1">
    <citation type="submission" date="2023-06" db="EMBL/GenBank/DDBJ databases">
        <authorList>
            <consortium name="Lawrence Berkeley National Laboratory"/>
            <person name="Ahrendt S."/>
            <person name="Sahu N."/>
            <person name="Indic B."/>
            <person name="Wong-Bajracharya J."/>
            <person name="Merenyi Z."/>
            <person name="Ke H.-M."/>
            <person name="Monk M."/>
            <person name="Kocsube S."/>
            <person name="Drula E."/>
            <person name="Lipzen A."/>
            <person name="Balint B."/>
            <person name="Henrissat B."/>
            <person name="Andreopoulos B."/>
            <person name="Martin F.M."/>
            <person name="Harder C.B."/>
            <person name="Rigling D."/>
            <person name="Ford K.L."/>
            <person name="Foster G.D."/>
            <person name="Pangilinan J."/>
            <person name="Papanicolaou A."/>
            <person name="Barry K."/>
            <person name="LaButti K."/>
            <person name="Viragh M."/>
            <person name="Koriabine M."/>
            <person name="Yan M."/>
            <person name="Riley R."/>
            <person name="Champramary S."/>
            <person name="Plett K.L."/>
            <person name="Tsai I.J."/>
            <person name="Slot J."/>
            <person name="Sipos G."/>
            <person name="Plett J."/>
            <person name="Nagy L.G."/>
            <person name="Grigoriev I.V."/>
        </authorList>
    </citation>
    <scope>NUCLEOTIDE SEQUENCE</scope>
    <source>
        <strain evidence="1">HWK02</strain>
    </source>
</reference>
<name>A0AA39UHJ5_9AGAR</name>
<organism evidence="1 2">
    <name type="scientific">Armillaria luteobubalina</name>
    <dbReference type="NCBI Taxonomy" id="153913"/>
    <lineage>
        <taxon>Eukaryota</taxon>
        <taxon>Fungi</taxon>
        <taxon>Dikarya</taxon>
        <taxon>Basidiomycota</taxon>
        <taxon>Agaricomycotina</taxon>
        <taxon>Agaricomycetes</taxon>
        <taxon>Agaricomycetidae</taxon>
        <taxon>Agaricales</taxon>
        <taxon>Marasmiineae</taxon>
        <taxon>Physalacriaceae</taxon>
        <taxon>Armillaria</taxon>
    </lineage>
</organism>
<dbReference type="AlphaFoldDB" id="A0AA39UHJ5"/>
<keyword evidence="2" id="KW-1185">Reference proteome</keyword>
<sequence>MSPCKEKFCPYETSSSSMVRYRDMSPVQWKTCGCEGWDCIYRYKCQGIERQQIKAECKKWWNGKVVLKPWIYPVQYPSFLQNGLHLTNLQRAQVLEKSNCLCHHIVMAYKDSNMNVLTQKEHLKCHKITQDLNVHIIQAKQYYCDIRMGLMVLSEVLREWFWQAQLWILEDSDVWRISDDEVCELNGARHIHGPTGGKKNASYSALKWVVLNILSIMRQTCGCLELQAH</sequence>
<proteinExistence type="predicted"/>
<accession>A0AA39UHJ5</accession>
<evidence type="ECO:0000313" key="2">
    <source>
        <dbReference type="Proteomes" id="UP001175228"/>
    </source>
</evidence>
<dbReference type="EMBL" id="JAUEPU010000064">
    <property type="protein sequence ID" value="KAK0482849.1"/>
    <property type="molecule type" value="Genomic_DNA"/>
</dbReference>